<dbReference type="SUPFAM" id="SSF51735">
    <property type="entry name" value="NAD(P)-binding Rossmann-fold domains"/>
    <property type="match status" value="1"/>
</dbReference>
<dbReference type="RefSeq" id="WP_007307760.1">
    <property type="nucleotide sequence ID" value="NZ_AADV02000143.1"/>
</dbReference>
<dbReference type="InterPro" id="IPR036291">
    <property type="entry name" value="NAD(P)-bd_dom_sf"/>
</dbReference>
<dbReference type="AlphaFoldDB" id="Q4BX26"/>
<feature type="domain" description="NAD-dependent epimerase/dehydratase" evidence="2">
    <location>
        <begin position="8"/>
        <end position="242"/>
    </location>
</feature>
<reference evidence="3" key="2">
    <citation type="submission" date="2005-06" db="EMBL/GenBank/DDBJ databases">
        <title>Sequencing of the draft genome and assembly of Crocosphaera watsonii WH 8501.</title>
        <authorList>
            <consortium name="US DOE Joint Genome Institute (JGI-PGF)"/>
            <person name="Copeland A."/>
            <person name="Lucas S."/>
            <person name="Lapidus A."/>
            <person name="Barry K."/>
            <person name="Detter C."/>
            <person name="Glavina T."/>
            <person name="Hammon N."/>
            <person name="Israni S."/>
            <person name="Pitluck S."/>
            <person name="Richardson P."/>
        </authorList>
    </citation>
    <scope>NUCLEOTIDE SEQUENCE [LARGE SCALE GENOMIC DNA]</scope>
    <source>
        <strain evidence="3">WH 8501</strain>
    </source>
</reference>
<dbReference type="EMBL" id="AADV02000143">
    <property type="protein sequence ID" value="EAM48460.1"/>
    <property type="molecule type" value="Genomic_DNA"/>
</dbReference>
<dbReference type="PANTHER" id="PTHR43000">
    <property type="entry name" value="DTDP-D-GLUCOSE 4,6-DEHYDRATASE-RELATED"/>
    <property type="match status" value="1"/>
</dbReference>
<comment type="similarity">
    <text evidence="1">Belongs to the NAD(P)-dependent epimerase/dehydratase family.</text>
</comment>
<dbReference type="Pfam" id="PF01370">
    <property type="entry name" value="Epimerase"/>
    <property type="match status" value="1"/>
</dbReference>
<evidence type="ECO:0000256" key="1">
    <source>
        <dbReference type="ARBA" id="ARBA00007637"/>
    </source>
</evidence>
<dbReference type="InterPro" id="IPR001509">
    <property type="entry name" value="Epimerase_deHydtase"/>
</dbReference>
<organism evidence="3 4">
    <name type="scientific">Crocosphaera watsonii WH 8501</name>
    <dbReference type="NCBI Taxonomy" id="165597"/>
    <lineage>
        <taxon>Bacteria</taxon>
        <taxon>Bacillati</taxon>
        <taxon>Cyanobacteriota</taxon>
        <taxon>Cyanophyceae</taxon>
        <taxon>Oscillatoriophycideae</taxon>
        <taxon>Chroococcales</taxon>
        <taxon>Aphanothecaceae</taxon>
        <taxon>Crocosphaera</taxon>
    </lineage>
</organism>
<dbReference type="OrthoDB" id="9771073at2"/>
<reference evidence="3" key="3">
    <citation type="submission" date="2016-12" db="EMBL/GenBank/DDBJ databases">
        <title>Annotation of the draft genome assembly of Crocosphaera watsonii WH 8501.</title>
        <authorList>
            <consortium name="US DOE Joint Genome Institute (JGI-ORNL)"/>
            <person name="Larimer F."/>
            <person name="Land M."/>
        </authorList>
    </citation>
    <scope>NUCLEOTIDE SEQUENCE</scope>
    <source>
        <strain evidence="3">WH 8501</strain>
    </source>
</reference>
<protein>
    <submittedName>
        <fullName evidence="3">NAD-dependent epimerase/dehydratase</fullName>
    </submittedName>
</protein>
<evidence type="ECO:0000313" key="3">
    <source>
        <dbReference type="EMBL" id="EAM48460.1"/>
    </source>
</evidence>
<dbReference type="Gene3D" id="3.90.25.10">
    <property type="entry name" value="UDP-galactose 4-epimerase, domain 1"/>
    <property type="match status" value="1"/>
</dbReference>
<proteinExistence type="inferred from homology"/>
<dbReference type="Proteomes" id="UP000003922">
    <property type="component" value="Unassembled WGS sequence"/>
</dbReference>
<evidence type="ECO:0000259" key="2">
    <source>
        <dbReference type="Pfam" id="PF01370"/>
    </source>
</evidence>
<evidence type="ECO:0000313" key="4">
    <source>
        <dbReference type="Proteomes" id="UP000003922"/>
    </source>
</evidence>
<gene>
    <name evidence="3" type="ORF">CwatDRAFT_0611</name>
</gene>
<accession>Q4BX26</accession>
<keyword evidence="4" id="KW-1185">Reference proteome</keyword>
<dbReference type="KEGG" id="cwa:CwatDRAFT_0611"/>
<reference evidence="3" key="1">
    <citation type="submission" date="2004-02" db="EMBL/GenBank/DDBJ databases">
        <authorList>
            <consortium name="DOE Joint Genome Institute"/>
        </authorList>
    </citation>
    <scope>NUCLEOTIDE SEQUENCE [LARGE SCALE GENOMIC DNA]</scope>
    <source>
        <strain evidence="3">WH 8501</strain>
    </source>
</reference>
<sequence length="332" mass="36837">MISSKHCLVTGAAGFIGSHLCDRLLSLGHRVTGLDSLIVGNPKNLENAKTHPQFTFLHQDVAGVTPQTLENIDWIFHLAGLADLVPSIQNPENYYHSNVHGTFALLNACRHANIKRFVYTASSTCYGIPDTYPTPETYPCSPEHPYALTKYLGEQLVMHWAKVYKLPALSLRLFNVYGPRSRTTGAYGAVFGVFLKQKLAGQPFTVVGDGKQTRDFTFVSDVVEAFVKAAQSDVTNEIINVCSGQPQSVLRLVELLGGEITHIPKRPGEPDCTWGDITKAKTLLGWEPQVSFPDGVAQMLDHIELWREAPLWTPDSIKEATKEWFEYLGKQP</sequence>
<dbReference type="CDD" id="cd05256">
    <property type="entry name" value="UDP_AE_SDR_e"/>
    <property type="match status" value="1"/>
</dbReference>
<name>Q4BX26_CROWT</name>
<comment type="caution">
    <text evidence="3">The sequence shown here is derived from an EMBL/GenBank/DDBJ whole genome shotgun (WGS) entry which is preliminary data.</text>
</comment>
<dbReference type="Gene3D" id="3.40.50.720">
    <property type="entry name" value="NAD(P)-binding Rossmann-like Domain"/>
    <property type="match status" value="1"/>
</dbReference>